<dbReference type="PANTHER" id="PTHR12346:SF8">
    <property type="entry name" value="PAIRED AMPHIPATHIC HELIX PROTEIN SIN3-LIKE 2"/>
    <property type="match status" value="1"/>
</dbReference>
<organism evidence="7 8">
    <name type="scientific">Quercus lobata</name>
    <name type="common">Valley oak</name>
    <dbReference type="NCBI Taxonomy" id="97700"/>
    <lineage>
        <taxon>Eukaryota</taxon>
        <taxon>Viridiplantae</taxon>
        <taxon>Streptophyta</taxon>
        <taxon>Embryophyta</taxon>
        <taxon>Tracheophyta</taxon>
        <taxon>Spermatophyta</taxon>
        <taxon>Magnoliopsida</taxon>
        <taxon>eudicotyledons</taxon>
        <taxon>Gunneridae</taxon>
        <taxon>Pentapetalae</taxon>
        <taxon>rosids</taxon>
        <taxon>fabids</taxon>
        <taxon>Fagales</taxon>
        <taxon>Fagaceae</taxon>
        <taxon>Quercus</taxon>
    </lineage>
</organism>
<feature type="region of interest" description="Disordered" evidence="6">
    <location>
        <begin position="1"/>
        <end position="37"/>
    </location>
</feature>
<dbReference type="SUPFAM" id="SSF47762">
    <property type="entry name" value="PAH2 domain"/>
    <property type="match status" value="2"/>
</dbReference>
<keyword evidence="2" id="KW-0678">Repressor</keyword>
<feature type="compositionally biased region" description="Low complexity" evidence="6">
    <location>
        <begin position="8"/>
        <end position="22"/>
    </location>
</feature>
<evidence type="ECO:0000256" key="6">
    <source>
        <dbReference type="SAM" id="MobiDB-lite"/>
    </source>
</evidence>
<dbReference type="AlphaFoldDB" id="A0A7N2KZW2"/>
<dbReference type="GeneID" id="115976760"/>
<dbReference type="GO" id="GO:0000122">
    <property type="term" value="P:negative regulation of transcription by RNA polymerase II"/>
    <property type="evidence" value="ECO:0007669"/>
    <property type="project" value="TreeGrafter"/>
</dbReference>
<dbReference type="RefSeq" id="XP_030954099.1">
    <property type="nucleotide sequence ID" value="XM_031098239.1"/>
</dbReference>
<dbReference type="GO" id="GO:0000785">
    <property type="term" value="C:chromatin"/>
    <property type="evidence" value="ECO:0007669"/>
    <property type="project" value="TreeGrafter"/>
</dbReference>
<protein>
    <recommendedName>
        <fullName evidence="9">Paired amphipathic helix protein Sin3-like 2</fullName>
    </recommendedName>
</protein>
<reference evidence="8" key="1">
    <citation type="journal article" date="2016" name="G3 (Bethesda)">
        <title>First Draft Assembly and Annotation of the Genome of a California Endemic Oak Quercus lobata Nee (Fagaceae).</title>
        <authorList>
            <person name="Sork V.L."/>
            <person name="Fitz-Gibbon S.T."/>
            <person name="Puiu D."/>
            <person name="Crepeau M."/>
            <person name="Gugger P.F."/>
            <person name="Sherman R."/>
            <person name="Stevens K."/>
            <person name="Langley C.H."/>
            <person name="Pellegrini M."/>
            <person name="Salzberg S.L."/>
        </authorList>
    </citation>
    <scope>NUCLEOTIDE SEQUENCE [LARGE SCALE GENOMIC DNA]</scope>
    <source>
        <strain evidence="8">cv. SW786</strain>
    </source>
</reference>
<dbReference type="InParanoid" id="A0A7N2KZW2"/>
<gene>
    <name evidence="7" type="primary">LOC115976760</name>
</gene>
<evidence type="ECO:0000256" key="4">
    <source>
        <dbReference type="ARBA" id="ARBA00023242"/>
    </source>
</evidence>
<evidence type="ECO:0000313" key="8">
    <source>
        <dbReference type="Proteomes" id="UP000594261"/>
    </source>
</evidence>
<dbReference type="FunCoup" id="A0A7N2KZW2">
    <property type="interactions" value="60"/>
</dbReference>
<evidence type="ECO:0000256" key="1">
    <source>
        <dbReference type="ARBA" id="ARBA00004123"/>
    </source>
</evidence>
<dbReference type="InterPro" id="IPR039774">
    <property type="entry name" value="Sin3-like"/>
</dbReference>
<dbReference type="PANTHER" id="PTHR12346">
    <property type="entry name" value="SIN3B-RELATED"/>
    <property type="match status" value="1"/>
</dbReference>
<dbReference type="GO" id="GO:0000118">
    <property type="term" value="C:histone deacetylase complex"/>
    <property type="evidence" value="ECO:0007669"/>
    <property type="project" value="TreeGrafter"/>
</dbReference>
<dbReference type="OMA" id="NTFHYDI"/>
<name>A0A7N2KZW2_QUELO</name>
<keyword evidence="4 5" id="KW-0539">Nucleus</keyword>
<dbReference type="GO" id="GO:0003714">
    <property type="term" value="F:transcription corepressor activity"/>
    <property type="evidence" value="ECO:0007669"/>
    <property type="project" value="InterPro"/>
</dbReference>
<dbReference type="EnsemblPlants" id="QL02p079058:mrna">
    <property type="protein sequence ID" value="QL02p079058:mrna"/>
    <property type="gene ID" value="QL02p079058"/>
</dbReference>
<evidence type="ECO:0000256" key="5">
    <source>
        <dbReference type="PROSITE-ProRule" id="PRU00810"/>
    </source>
</evidence>
<dbReference type="PROSITE" id="PS51477">
    <property type="entry name" value="PAH"/>
    <property type="match status" value="2"/>
</dbReference>
<keyword evidence="3" id="KW-0677">Repeat</keyword>
<evidence type="ECO:0000256" key="3">
    <source>
        <dbReference type="ARBA" id="ARBA00022737"/>
    </source>
</evidence>
<dbReference type="FunFam" id="1.20.1160.11:FF:000001">
    <property type="entry name" value="Paired amphipathic helix protein Sin3"/>
    <property type="match status" value="1"/>
</dbReference>
<reference evidence="7" key="2">
    <citation type="submission" date="2021-01" db="UniProtKB">
        <authorList>
            <consortium name="EnsemblPlants"/>
        </authorList>
    </citation>
    <scope>IDENTIFICATION</scope>
</reference>
<dbReference type="KEGG" id="qlo:115976760"/>
<dbReference type="Proteomes" id="UP000594261">
    <property type="component" value="Chromosome 2"/>
</dbReference>
<dbReference type="InterPro" id="IPR036600">
    <property type="entry name" value="PAH_sf"/>
</dbReference>
<dbReference type="InterPro" id="IPR003822">
    <property type="entry name" value="PAH"/>
</dbReference>
<comment type="subcellular location">
    <subcellularLocation>
        <location evidence="1 5">Nucleus</location>
    </subcellularLocation>
</comment>
<sequence length="210" mass="23361">MKRLGDDGSSSQSKLPSGSSNGDSYEQSQVPASGGGGGSDLGCTAGKLTIYECLSYIKDVKETFQDQREKYDMFLEVLKDFKAQRTDTVGASARVKELFEGHNHLISGFNIFLPKGCEITLEDDEAALQKKVEFEGAINFVIKIKRRFQNDEHVYKAFLDCLNTYRKEHKDINKVCNEISILFDGHPDLLDEFTTFIPEAASVSAKNLGL</sequence>
<dbReference type="Pfam" id="PF02671">
    <property type="entry name" value="PAH"/>
    <property type="match status" value="2"/>
</dbReference>
<evidence type="ECO:0008006" key="9">
    <source>
        <dbReference type="Google" id="ProtNLM"/>
    </source>
</evidence>
<accession>A0A7N2KZW2</accession>
<keyword evidence="8" id="KW-1185">Reference proteome</keyword>
<dbReference type="OrthoDB" id="10265969at2759"/>
<evidence type="ECO:0000256" key="2">
    <source>
        <dbReference type="ARBA" id="ARBA00022491"/>
    </source>
</evidence>
<proteinExistence type="predicted"/>
<dbReference type="Gramene" id="QL02p079058:mrna">
    <property type="protein sequence ID" value="QL02p079058:mrna"/>
    <property type="gene ID" value="QL02p079058"/>
</dbReference>
<dbReference type="FunFam" id="1.20.1160.11:FF:000003">
    <property type="entry name" value="Paired amphipathic helix SIN3-like protein"/>
    <property type="match status" value="1"/>
</dbReference>
<dbReference type="Gene3D" id="1.20.1160.11">
    <property type="entry name" value="Paired amphipathic helix"/>
    <property type="match status" value="2"/>
</dbReference>
<evidence type="ECO:0000313" key="7">
    <source>
        <dbReference type="EnsemblPlants" id="QL02p079058:mrna"/>
    </source>
</evidence>